<name>A0A165NFH2_9APHY</name>
<feature type="compositionally biased region" description="Basic and acidic residues" evidence="2">
    <location>
        <begin position="73"/>
        <end position="82"/>
    </location>
</feature>
<feature type="region of interest" description="Disordered" evidence="2">
    <location>
        <begin position="56"/>
        <end position="126"/>
    </location>
</feature>
<feature type="coiled-coil region" evidence="1">
    <location>
        <begin position="133"/>
        <end position="183"/>
    </location>
</feature>
<keyword evidence="4" id="KW-1185">Reference proteome</keyword>
<dbReference type="AlphaFoldDB" id="A0A165NFH2"/>
<evidence type="ECO:0000256" key="1">
    <source>
        <dbReference type="SAM" id="Coils"/>
    </source>
</evidence>
<sequence>MGQLCLGRLKRFRVPKGVQSTPPPANSLIDDEEAQLFSSGIMTQMPYEADEPLNRRVQGQKSADIRGQPALRQTRENRDRIARGSNANHPYESTQMRHPEERRAPPRVDSSKSRSSRSSRSAVAEDYAHMALKQELKAREASIRRELVEEARKELEADRAREYQRLRASLEAERRELRASMETEWQKQRAAMEAEWQKQRTALEAERQGVQSTLDTERQKLRMSRAAEQQELAEARNFLGPADSVSERDIVRGVRELNEEIFQATKRAADDCHIGVRGVGSVTMDEDVIGSGKLAQILESYPPREDDRTALEVALQAAITRVVTRIISSWDIHTVLDGEFGAIYTRMLQSESHFVAGRWRSLTRKYASSTAESTISKQQETEYVRDLLDRTSKVYAFSGAKAGSTEDLQESLVIIVRAALNVRNMIGEGIITSEYEAYVEQSGARFEPTTMEDEYPPTHPPADMADARIVVCPARLGLRRRERTSSGISEVVLVKPAVVLETIVEDLARDDQAAGYE</sequence>
<dbReference type="Proteomes" id="UP000076727">
    <property type="component" value="Unassembled WGS sequence"/>
</dbReference>
<keyword evidence="1" id="KW-0175">Coiled coil</keyword>
<dbReference type="OrthoDB" id="3222645at2759"/>
<protein>
    <submittedName>
        <fullName evidence="3">Uncharacterized protein</fullName>
    </submittedName>
</protein>
<proteinExistence type="predicted"/>
<evidence type="ECO:0000313" key="3">
    <source>
        <dbReference type="EMBL" id="KZT66905.1"/>
    </source>
</evidence>
<dbReference type="EMBL" id="KV429082">
    <property type="protein sequence ID" value="KZT66905.1"/>
    <property type="molecule type" value="Genomic_DNA"/>
</dbReference>
<feature type="compositionally biased region" description="Basic and acidic residues" evidence="2">
    <location>
        <begin position="95"/>
        <end position="112"/>
    </location>
</feature>
<reference evidence="3 4" key="1">
    <citation type="journal article" date="2016" name="Mol. Biol. Evol.">
        <title>Comparative Genomics of Early-Diverging Mushroom-Forming Fungi Provides Insights into the Origins of Lignocellulose Decay Capabilities.</title>
        <authorList>
            <person name="Nagy L.G."/>
            <person name="Riley R."/>
            <person name="Tritt A."/>
            <person name="Adam C."/>
            <person name="Daum C."/>
            <person name="Floudas D."/>
            <person name="Sun H."/>
            <person name="Yadav J.S."/>
            <person name="Pangilinan J."/>
            <person name="Larsson K.H."/>
            <person name="Matsuura K."/>
            <person name="Barry K."/>
            <person name="Labutti K."/>
            <person name="Kuo R."/>
            <person name="Ohm R.A."/>
            <person name="Bhattacharya S.S."/>
            <person name="Shirouzu T."/>
            <person name="Yoshinaga Y."/>
            <person name="Martin F.M."/>
            <person name="Grigoriev I.V."/>
            <person name="Hibbett D.S."/>
        </authorList>
    </citation>
    <scope>NUCLEOTIDE SEQUENCE [LARGE SCALE GENOMIC DNA]</scope>
    <source>
        <strain evidence="3 4">L-15889</strain>
    </source>
</reference>
<organism evidence="3 4">
    <name type="scientific">Daedalea quercina L-15889</name>
    <dbReference type="NCBI Taxonomy" id="1314783"/>
    <lineage>
        <taxon>Eukaryota</taxon>
        <taxon>Fungi</taxon>
        <taxon>Dikarya</taxon>
        <taxon>Basidiomycota</taxon>
        <taxon>Agaricomycotina</taxon>
        <taxon>Agaricomycetes</taxon>
        <taxon>Polyporales</taxon>
        <taxon>Fomitopsis</taxon>
    </lineage>
</organism>
<accession>A0A165NFH2</accession>
<evidence type="ECO:0000256" key="2">
    <source>
        <dbReference type="SAM" id="MobiDB-lite"/>
    </source>
</evidence>
<gene>
    <name evidence="3" type="ORF">DAEQUDRAFT_430161</name>
</gene>
<evidence type="ECO:0000313" key="4">
    <source>
        <dbReference type="Proteomes" id="UP000076727"/>
    </source>
</evidence>
<feature type="compositionally biased region" description="Polar residues" evidence="2">
    <location>
        <begin position="85"/>
        <end position="94"/>
    </location>
</feature>